<evidence type="ECO:0000256" key="4">
    <source>
        <dbReference type="ARBA" id="ARBA00022475"/>
    </source>
</evidence>
<comment type="subcellular location">
    <subcellularLocation>
        <location evidence="13">Cell membrane</location>
        <topology evidence="13">Multi-pass membrane protein</topology>
    </subcellularLocation>
    <subcellularLocation>
        <location evidence="1">Membrane</location>
        <topology evidence="1">Multi-pass membrane protein</topology>
    </subcellularLocation>
</comment>
<dbReference type="GO" id="GO:0015293">
    <property type="term" value="F:symporter activity"/>
    <property type="evidence" value="ECO:0007669"/>
    <property type="project" value="UniProtKB-UniRule"/>
</dbReference>
<keyword evidence="11 13" id="KW-0406">Ion transport</keyword>
<evidence type="ECO:0000259" key="15">
    <source>
        <dbReference type="Pfam" id="PF22776"/>
    </source>
</evidence>
<evidence type="ECO:0000256" key="13">
    <source>
        <dbReference type="HAMAP-Rule" id="MF_01522"/>
    </source>
</evidence>
<feature type="transmembrane region" description="Helical" evidence="13">
    <location>
        <begin position="20"/>
        <end position="41"/>
    </location>
</feature>
<dbReference type="InterPro" id="IPR053951">
    <property type="entry name" value="K_trans_N"/>
</dbReference>
<dbReference type="GO" id="GO:0005886">
    <property type="term" value="C:plasma membrane"/>
    <property type="evidence" value="ECO:0007669"/>
    <property type="project" value="UniProtKB-SubCell"/>
</dbReference>
<evidence type="ECO:0000256" key="11">
    <source>
        <dbReference type="ARBA" id="ARBA00023065"/>
    </source>
</evidence>
<feature type="transmembrane region" description="Helical" evidence="13">
    <location>
        <begin position="150"/>
        <end position="168"/>
    </location>
</feature>
<evidence type="ECO:0000256" key="12">
    <source>
        <dbReference type="ARBA" id="ARBA00023136"/>
    </source>
</evidence>
<feature type="transmembrane region" description="Helical" evidence="13">
    <location>
        <begin position="374"/>
        <end position="396"/>
    </location>
</feature>
<feature type="transmembrane region" description="Helical" evidence="13">
    <location>
        <begin position="61"/>
        <end position="82"/>
    </location>
</feature>
<dbReference type="PANTHER" id="PTHR30540">
    <property type="entry name" value="OSMOTIC STRESS POTASSIUM TRANSPORTER"/>
    <property type="match status" value="1"/>
</dbReference>
<dbReference type="InterPro" id="IPR023051">
    <property type="entry name" value="Kup"/>
</dbReference>
<comment type="similarity">
    <text evidence="2 13">Belongs to the HAK/KUP transporter (TC 2.A.72) family.</text>
</comment>
<keyword evidence="5" id="KW-0997">Cell inner membrane</keyword>
<feature type="transmembrane region" description="Helical" evidence="13">
    <location>
        <begin position="175"/>
        <end position="197"/>
    </location>
</feature>
<dbReference type="AlphaFoldDB" id="A0A933W0P0"/>
<evidence type="ECO:0000256" key="1">
    <source>
        <dbReference type="ARBA" id="ARBA00004141"/>
    </source>
</evidence>
<keyword evidence="6 13" id="KW-0633">Potassium transport</keyword>
<feature type="transmembrane region" description="Helical" evidence="13">
    <location>
        <begin position="296"/>
        <end position="322"/>
    </location>
</feature>
<keyword evidence="3 13" id="KW-0813">Transport</keyword>
<evidence type="ECO:0000256" key="9">
    <source>
        <dbReference type="ARBA" id="ARBA00022958"/>
    </source>
</evidence>
<dbReference type="Pfam" id="PF02705">
    <property type="entry name" value="K_trans"/>
    <property type="match status" value="1"/>
</dbReference>
<name>A0A933W0P0_RHOPL</name>
<evidence type="ECO:0000256" key="8">
    <source>
        <dbReference type="ARBA" id="ARBA00022847"/>
    </source>
</evidence>
<dbReference type="Proteomes" id="UP000782519">
    <property type="component" value="Unassembled WGS sequence"/>
</dbReference>
<gene>
    <name evidence="13" type="primary">kup</name>
    <name evidence="16" type="ORF">HZA66_09510</name>
</gene>
<keyword evidence="7 13" id="KW-0812">Transmembrane</keyword>
<dbReference type="PANTHER" id="PTHR30540:SF79">
    <property type="entry name" value="LOW AFFINITY POTASSIUM TRANSPORT SYSTEM PROTEIN KUP"/>
    <property type="match status" value="1"/>
</dbReference>
<organism evidence="16 17">
    <name type="scientific">Rhodopseudomonas palustris</name>
    <dbReference type="NCBI Taxonomy" id="1076"/>
    <lineage>
        <taxon>Bacteria</taxon>
        <taxon>Pseudomonadati</taxon>
        <taxon>Pseudomonadota</taxon>
        <taxon>Alphaproteobacteria</taxon>
        <taxon>Hyphomicrobiales</taxon>
        <taxon>Nitrobacteraceae</taxon>
        <taxon>Rhodopseudomonas</taxon>
    </lineage>
</organism>
<dbReference type="HAMAP" id="MF_01522">
    <property type="entry name" value="Kup"/>
    <property type="match status" value="1"/>
</dbReference>
<evidence type="ECO:0000313" key="17">
    <source>
        <dbReference type="Proteomes" id="UP000782519"/>
    </source>
</evidence>
<evidence type="ECO:0000259" key="14">
    <source>
        <dbReference type="Pfam" id="PF02705"/>
    </source>
</evidence>
<sequence>MSDAVSTPQAALPAHRPTSFLTLSLGSIGVVYGDIGTSPLYALKESLTAASAGAPLTQAMVLGVLSLVLWTLIIIVTLKYVLLIMRADNHGEGGTLTLMALLQHVMHRRFAAISLLGMAGAALFYGDAIITPAISVLSAVEGLKLVEPAFEPYILPLSMAILIGLFVVQSRGTAAVAAWFGPIMLLWFGVLAVGGIMNLMSDLSVLNAINPLYGIDFLLHHGRAGLLALGAVFLTVTGAEALYADMGHFGRKPIRLAWFVVVFPALALCYLGQGAMLLDHPEKLENPFFFLFPEWALLPMVGLATAATIIASQAVISGAYSLTQQAIQLGLLPRMDIRRTSETEKGQIYIPRANWLLLIAVLYLVFAFKSSSALASAYGIAVTGTMVITSIMAYFVMRKCWRWSTAAATLVIAPFLAVDMIFLMANMLKIFEGGWIPLLIGVGLMAVMITWRRGSKIVARKTIRDEVDLDDFIASISHSSSIGRVRGVAVFLTGNPNSTPTSLMHNLKHNKVLHDKNIILRVVTEDVPRVPEHERSSVEIVNDRFSRMVLRFGYMESPNVPKAMAGCKANDFAFDIMNTSFFLSRRVIRPATPSEMPRWQSLLFANMAKWADDASLYFRIPTGRAVEVGMQINA</sequence>
<keyword evidence="12 13" id="KW-0472">Membrane</keyword>
<keyword evidence="4 13" id="KW-1003">Cell membrane</keyword>
<comment type="function">
    <text evidence="13">Transport of potassium into the cell. Likely operates as a K(+):H(+) symporter.</text>
</comment>
<feature type="transmembrane region" description="Helical" evidence="13">
    <location>
        <begin position="348"/>
        <end position="368"/>
    </location>
</feature>
<accession>A0A933W0P0</accession>
<evidence type="ECO:0000256" key="3">
    <source>
        <dbReference type="ARBA" id="ARBA00022448"/>
    </source>
</evidence>
<dbReference type="EMBL" id="JACRJB010000025">
    <property type="protein sequence ID" value="MBI5129666.1"/>
    <property type="molecule type" value="Genomic_DNA"/>
</dbReference>
<evidence type="ECO:0000256" key="10">
    <source>
        <dbReference type="ARBA" id="ARBA00022989"/>
    </source>
</evidence>
<comment type="caution">
    <text evidence="16">The sequence shown here is derived from an EMBL/GenBank/DDBJ whole genome shotgun (WGS) entry which is preliminary data.</text>
</comment>
<dbReference type="Pfam" id="PF22776">
    <property type="entry name" value="K_trans_C"/>
    <property type="match status" value="1"/>
</dbReference>
<keyword evidence="8 13" id="KW-0769">Symport</keyword>
<feature type="transmembrane region" description="Helical" evidence="13">
    <location>
        <begin position="408"/>
        <end position="428"/>
    </location>
</feature>
<reference evidence="16" key="1">
    <citation type="submission" date="2020-07" db="EMBL/GenBank/DDBJ databases">
        <title>Huge and variable diversity of episymbiotic CPR bacteria and DPANN archaea in groundwater ecosystems.</title>
        <authorList>
            <person name="He C.Y."/>
            <person name="Keren R."/>
            <person name="Whittaker M."/>
            <person name="Farag I.F."/>
            <person name="Doudna J."/>
            <person name="Cate J.H.D."/>
            <person name="Banfield J.F."/>
        </authorList>
    </citation>
    <scope>NUCLEOTIDE SEQUENCE</scope>
    <source>
        <strain evidence="16">NC_groundwater_1818_Pr3_B-0.1um_66_35</strain>
    </source>
</reference>
<feature type="transmembrane region" description="Helical" evidence="13">
    <location>
        <begin position="110"/>
        <end position="130"/>
    </location>
</feature>
<comment type="catalytic activity">
    <reaction evidence="13">
        <text>K(+)(in) + H(+)(in) = K(+)(out) + H(+)(out)</text>
        <dbReference type="Rhea" id="RHEA:28490"/>
        <dbReference type="ChEBI" id="CHEBI:15378"/>
        <dbReference type="ChEBI" id="CHEBI:29103"/>
    </reaction>
</comment>
<feature type="transmembrane region" description="Helical" evidence="13">
    <location>
        <begin position="256"/>
        <end position="276"/>
    </location>
</feature>
<feature type="transmembrane region" description="Helical" evidence="13">
    <location>
        <begin position="434"/>
        <end position="451"/>
    </location>
</feature>
<feature type="domain" description="K+ potassium transporter C-terminal" evidence="15">
    <location>
        <begin position="487"/>
        <end position="632"/>
    </location>
</feature>
<feature type="transmembrane region" description="Helical" evidence="13">
    <location>
        <begin position="224"/>
        <end position="244"/>
    </location>
</feature>
<proteinExistence type="inferred from homology"/>
<evidence type="ECO:0000256" key="6">
    <source>
        <dbReference type="ARBA" id="ARBA00022538"/>
    </source>
</evidence>
<evidence type="ECO:0000313" key="16">
    <source>
        <dbReference type="EMBL" id="MBI5129666.1"/>
    </source>
</evidence>
<keyword evidence="10 13" id="KW-1133">Transmembrane helix</keyword>
<evidence type="ECO:0000256" key="7">
    <source>
        <dbReference type="ARBA" id="ARBA00022692"/>
    </source>
</evidence>
<feature type="domain" description="K+ potassium transporter integral membrane" evidence="14">
    <location>
        <begin position="24"/>
        <end position="474"/>
    </location>
</feature>
<protein>
    <recommendedName>
        <fullName evidence="13">Probable potassium transport system protein Kup</fullName>
    </recommendedName>
</protein>
<keyword evidence="9 13" id="KW-0630">Potassium</keyword>
<dbReference type="InterPro" id="IPR053952">
    <property type="entry name" value="K_trans_C"/>
</dbReference>
<evidence type="ECO:0000256" key="5">
    <source>
        <dbReference type="ARBA" id="ARBA00022519"/>
    </source>
</evidence>
<dbReference type="GO" id="GO:0015079">
    <property type="term" value="F:potassium ion transmembrane transporter activity"/>
    <property type="evidence" value="ECO:0007669"/>
    <property type="project" value="UniProtKB-UniRule"/>
</dbReference>
<evidence type="ECO:0000256" key="2">
    <source>
        <dbReference type="ARBA" id="ARBA00007019"/>
    </source>
</evidence>
<dbReference type="InterPro" id="IPR003855">
    <property type="entry name" value="K+_transporter"/>
</dbReference>